<evidence type="ECO:0000313" key="3">
    <source>
        <dbReference type="EMBL" id="CAG7820713.1"/>
    </source>
</evidence>
<evidence type="ECO:0000259" key="2">
    <source>
        <dbReference type="PROSITE" id="PS50213"/>
    </source>
</evidence>
<dbReference type="AlphaFoldDB" id="A0A8J2LE07"/>
<reference evidence="3" key="1">
    <citation type="submission" date="2021-06" db="EMBL/GenBank/DDBJ databases">
        <authorList>
            <person name="Hodson N. C."/>
            <person name="Mongue J. A."/>
            <person name="Jaron S. K."/>
        </authorList>
    </citation>
    <scope>NUCLEOTIDE SEQUENCE</scope>
</reference>
<dbReference type="PROSITE" id="PS50213">
    <property type="entry name" value="FAS1"/>
    <property type="match status" value="4"/>
</dbReference>
<gene>
    <name evidence="3" type="ORF">AFUS01_LOCUS31089</name>
</gene>
<feature type="signal peptide" evidence="1">
    <location>
        <begin position="1"/>
        <end position="19"/>
    </location>
</feature>
<keyword evidence="1" id="KW-0732">Signal</keyword>
<feature type="domain" description="FAS1" evidence="2">
    <location>
        <begin position="370"/>
        <end position="501"/>
    </location>
</feature>
<accession>A0A8J2LE07</accession>
<dbReference type="Pfam" id="PF02469">
    <property type="entry name" value="Fasciclin"/>
    <property type="match status" value="4"/>
</dbReference>
<organism evidence="3 4">
    <name type="scientific">Allacma fusca</name>
    <dbReference type="NCBI Taxonomy" id="39272"/>
    <lineage>
        <taxon>Eukaryota</taxon>
        <taxon>Metazoa</taxon>
        <taxon>Ecdysozoa</taxon>
        <taxon>Arthropoda</taxon>
        <taxon>Hexapoda</taxon>
        <taxon>Collembola</taxon>
        <taxon>Symphypleona</taxon>
        <taxon>Sminthuridae</taxon>
        <taxon>Allacma</taxon>
    </lineage>
</organism>
<feature type="chain" id="PRO_5035208451" description="FAS1 domain-containing protein" evidence="1">
    <location>
        <begin position="20"/>
        <end position="675"/>
    </location>
</feature>
<sequence>MHRSSGLVIFLALVCFANCKPNRVPWWQIKVAKSQGPNACIVEEVPDLNKKYYTECKYWPVRKVCGRETIVRYECCEGFKQVPGEEGCGGVKALKNVLEVARDLGATKFVKYLEDSGLGNELAQEGTYTLFAPTDQAFESHSGQIVGMKIESFLTPGGDNPVLRYHISDKKYPSKEFSGNNEIQSQYDGRKLRISKYSTGMETVNCVLISRKDQEATNGVVHMIDHPLDPTLFMPADVAQVVIEDGRFSRMADAMNRCNFLPRLRESGKTYTLLAPSDEAFLKIPPSRLNKLFSDPASCTALLENHVIPHVMCMPVITEEYRAKSIGQERLGFDCDEKGHSVESKRLGGDFILGENGVVYMLDDVLIPDRARTLLELVDSRQLFTFAQLIRVAGLEELFSNPADYTLFAPTEAALYTLEEELLDEAKRNPELARKIVLYHGAQGRLKTNEIRNNQNLQSLDEENPIRMLVYRKQYGVEDAIIEKGDIEGYNGVLHIINKVIFPATQSAGDLLRKSNNFTMFLEAMETVLQSDPDAIDLRQGRSSSVSSHYTFFVPTDEAFRNLGHTQLRRLNSDSSYLSKVIRNHVSSQMISSESFKPNLIYDTPTRQNALGVTCDRQRVMRVNDANVLQKDLVSANGIIHVIDRIILPDNGLSNGNGESNGHGDDGGNVHGNGR</sequence>
<evidence type="ECO:0000313" key="4">
    <source>
        <dbReference type="Proteomes" id="UP000708208"/>
    </source>
</evidence>
<dbReference type="OrthoDB" id="286301at2759"/>
<dbReference type="Proteomes" id="UP000708208">
    <property type="component" value="Unassembled WGS sequence"/>
</dbReference>
<dbReference type="InterPro" id="IPR050904">
    <property type="entry name" value="Adhesion/Biosynth-related"/>
</dbReference>
<dbReference type="InterPro" id="IPR000782">
    <property type="entry name" value="FAS1_domain"/>
</dbReference>
<dbReference type="PANTHER" id="PTHR10900:SF114">
    <property type="entry name" value="FAS1 DOMAIN-CONTAINING PROTEIN"/>
    <property type="match status" value="1"/>
</dbReference>
<proteinExistence type="predicted"/>
<feature type="domain" description="FAS1" evidence="2">
    <location>
        <begin position="235"/>
        <end position="366"/>
    </location>
</feature>
<feature type="non-terminal residue" evidence="3">
    <location>
        <position position="1"/>
    </location>
</feature>
<comment type="caution">
    <text evidence="3">The sequence shown here is derived from an EMBL/GenBank/DDBJ whole genome shotgun (WGS) entry which is preliminary data.</text>
</comment>
<evidence type="ECO:0000256" key="1">
    <source>
        <dbReference type="SAM" id="SignalP"/>
    </source>
</evidence>
<dbReference type="EMBL" id="CAJVCH010487673">
    <property type="protein sequence ID" value="CAG7820713.1"/>
    <property type="molecule type" value="Genomic_DNA"/>
</dbReference>
<dbReference type="SMART" id="SM00554">
    <property type="entry name" value="FAS1"/>
    <property type="match status" value="4"/>
</dbReference>
<protein>
    <recommendedName>
        <fullName evidence="2">FAS1 domain-containing protein</fullName>
    </recommendedName>
</protein>
<keyword evidence="4" id="KW-1185">Reference proteome</keyword>
<dbReference type="PANTHER" id="PTHR10900">
    <property type="entry name" value="PERIOSTIN-RELATED"/>
    <property type="match status" value="1"/>
</dbReference>
<feature type="domain" description="FAS1" evidence="2">
    <location>
        <begin position="505"/>
        <end position="647"/>
    </location>
</feature>
<name>A0A8J2LE07_9HEXA</name>
<feature type="domain" description="FAS1" evidence="2">
    <location>
        <begin position="93"/>
        <end position="228"/>
    </location>
</feature>